<feature type="compositionally biased region" description="Gly residues" evidence="1">
    <location>
        <begin position="180"/>
        <end position="190"/>
    </location>
</feature>
<feature type="region of interest" description="Disordered" evidence="1">
    <location>
        <begin position="70"/>
        <end position="233"/>
    </location>
</feature>
<keyword evidence="3" id="KW-1185">Reference proteome</keyword>
<feature type="compositionally biased region" description="Low complexity" evidence="1">
    <location>
        <begin position="219"/>
        <end position="233"/>
    </location>
</feature>
<proteinExistence type="predicted"/>
<feature type="non-terminal residue" evidence="2">
    <location>
        <position position="249"/>
    </location>
</feature>
<feature type="region of interest" description="Disordered" evidence="1">
    <location>
        <begin position="21"/>
        <end position="40"/>
    </location>
</feature>
<feature type="compositionally biased region" description="Gly residues" evidence="1">
    <location>
        <begin position="101"/>
        <end position="110"/>
    </location>
</feature>
<feature type="compositionally biased region" description="Low complexity" evidence="1">
    <location>
        <begin position="111"/>
        <end position="143"/>
    </location>
</feature>
<accession>A0A9Q1B351</accession>
<evidence type="ECO:0000313" key="2">
    <source>
        <dbReference type="EMBL" id="KAJ7331890.1"/>
    </source>
</evidence>
<protein>
    <submittedName>
        <fullName evidence="2">Uncharacterized protein</fullName>
    </submittedName>
</protein>
<name>A0A9Q1B351_9SAUR</name>
<dbReference type="Proteomes" id="UP001142489">
    <property type="component" value="Unassembled WGS sequence"/>
</dbReference>
<feature type="compositionally biased region" description="Low complexity" evidence="1">
    <location>
        <begin position="191"/>
        <end position="211"/>
    </location>
</feature>
<sequence>MSDDSPLTVDSMDYIVYSQGRAVTSREEEGTTGAVPGQTERCARLVAGQEPAREPPGLAGLVLRKARRLGGTLAARRGPQGWPRRQEGQGHAAHGDEGRGEGLGGPGRGPTEGAQPLGSGQRGAAAAAAAACSGSGRGPSARPQAPPPPPALSLTDSSSEVSDCSASEEARGLSLLELGGLSGGGGGGGSDTESPPSSSAPAQPASASADGVSPLPEDPSTAASLASSRLPLSTSLAFSDLTEEMLDAG</sequence>
<feature type="compositionally biased region" description="Basic and acidic residues" evidence="1">
    <location>
        <begin position="84"/>
        <end position="100"/>
    </location>
</feature>
<evidence type="ECO:0000256" key="1">
    <source>
        <dbReference type="SAM" id="MobiDB-lite"/>
    </source>
</evidence>
<reference evidence="2" key="1">
    <citation type="journal article" date="2023" name="DNA Res.">
        <title>Chromosome-level genome assembly of Phrynocephalus forsythii using third-generation DNA sequencing and Hi-C analysis.</title>
        <authorList>
            <person name="Qi Y."/>
            <person name="Zhao W."/>
            <person name="Zhao Y."/>
            <person name="Niu C."/>
            <person name="Cao S."/>
            <person name="Zhang Y."/>
        </authorList>
    </citation>
    <scope>NUCLEOTIDE SEQUENCE</scope>
    <source>
        <tissue evidence="2">Muscle</tissue>
    </source>
</reference>
<feature type="compositionally biased region" description="Low complexity" evidence="1">
    <location>
        <begin position="152"/>
        <end position="179"/>
    </location>
</feature>
<evidence type="ECO:0000313" key="3">
    <source>
        <dbReference type="Proteomes" id="UP001142489"/>
    </source>
</evidence>
<gene>
    <name evidence="2" type="ORF">JRQ81_014070</name>
</gene>
<dbReference type="AlphaFoldDB" id="A0A9Q1B351"/>
<comment type="caution">
    <text evidence="2">The sequence shown here is derived from an EMBL/GenBank/DDBJ whole genome shotgun (WGS) entry which is preliminary data.</text>
</comment>
<organism evidence="2 3">
    <name type="scientific">Phrynocephalus forsythii</name>
    <dbReference type="NCBI Taxonomy" id="171643"/>
    <lineage>
        <taxon>Eukaryota</taxon>
        <taxon>Metazoa</taxon>
        <taxon>Chordata</taxon>
        <taxon>Craniata</taxon>
        <taxon>Vertebrata</taxon>
        <taxon>Euteleostomi</taxon>
        <taxon>Lepidosauria</taxon>
        <taxon>Squamata</taxon>
        <taxon>Bifurcata</taxon>
        <taxon>Unidentata</taxon>
        <taxon>Episquamata</taxon>
        <taxon>Toxicofera</taxon>
        <taxon>Iguania</taxon>
        <taxon>Acrodonta</taxon>
        <taxon>Agamidae</taxon>
        <taxon>Agaminae</taxon>
        <taxon>Phrynocephalus</taxon>
    </lineage>
</organism>
<dbReference type="EMBL" id="JAPFRF010000005">
    <property type="protein sequence ID" value="KAJ7331890.1"/>
    <property type="molecule type" value="Genomic_DNA"/>
</dbReference>